<evidence type="ECO:0000256" key="1">
    <source>
        <dbReference type="SAM" id="MobiDB-lite"/>
    </source>
</evidence>
<feature type="region of interest" description="Disordered" evidence="1">
    <location>
        <begin position="301"/>
        <end position="320"/>
    </location>
</feature>
<feature type="compositionally biased region" description="Basic residues" evidence="1">
    <location>
        <begin position="226"/>
        <end position="235"/>
    </location>
</feature>
<feature type="region of interest" description="Disordered" evidence="1">
    <location>
        <begin position="75"/>
        <end position="132"/>
    </location>
</feature>
<keyword evidence="3" id="KW-1185">Reference proteome</keyword>
<reference evidence="2" key="1">
    <citation type="journal article" date="2020" name="Stud. Mycol.">
        <title>101 Dothideomycetes genomes: a test case for predicting lifestyles and emergence of pathogens.</title>
        <authorList>
            <person name="Haridas S."/>
            <person name="Albert R."/>
            <person name="Binder M."/>
            <person name="Bloem J."/>
            <person name="Labutti K."/>
            <person name="Salamov A."/>
            <person name="Andreopoulos B."/>
            <person name="Baker S."/>
            <person name="Barry K."/>
            <person name="Bills G."/>
            <person name="Bluhm B."/>
            <person name="Cannon C."/>
            <person name="Castanera R."/>
            <person name="Culley D."/>
            <person name="Daum C."/>
            <person name="Ezra D."/>
            <person name="Gonzalez J."/>
            <person name="Henrissat B."/>
            <person name="Kuo A."/>
            <person name="Liang C."/>
            <person name="Lipzen A."/>
            <person name="Lutzoni F."/>
            <person name="Magnuson J."/>
            <person name="Mondo S."/>
            <person name="Nolan M."/>
            <person name="Ohm R."/>
            <person name="Pangilinan J."/>
            <person name="Park H.-J."/>
            <person name="Ramirez L."/>
            <person name="Alfaro M."/>
            <person name="Sun H."/>
            <person name="Tritt A."/>
            <person name="Yoshinaga Y."/>
            <person name="Zwiers L.-H."/>
            <person name="Turgeon B."/>
            <person name="Goodwin S."/>
            <person name="Spatafora J."/>
            <person name="Crous P."/>
            <person name="Grigoriev I."/>
        </authorList>
    </citation>
    <scope>NUCLEOTIDE SEQUENCE</scope>
    <source>
        <strain evidence="2">CBS 125425</strain>
    </source>
</reference>
<comment type="caution">
    <text evidence="2">The sequence shown here is derived from an EMBL/GenBank/DDBJ whole genome shotgun (WGS) entry which is preliminary data.</text>
</comment>
<evidence type="ECO:0000313" key="2">
    <source>
        <dbReference type="EMBL" id="KAF2740348.1"/>
    </source>
</evidence>
<protein>
    <submittedName>
        <fullName evidence="2">Uncharacterized protein</fullName>
    </submittedName>
</protein>
<feature type="compositionally biased region" description="Basic residues" evidence="1">
    <location>
        <begin position="112"/>
        <end position="125"/>
    </location>
</feature>
<gene>
    <name evidence="2" type="ORF">EJ04DRAFT_548397</name>
</gene>
<sequence length="320" mass="34765">MLADTIDDGRCRKWTAGGTPSTNMLMFSFQSINNPCSHAKSGTDDSRFLFRDAKSPFAPPRRGQEVRTAVHVRPSCGGAPVQQLTSMSRPAEGKKKFGRGHTESFATDGSRRAHGHTGTRAHGHTGTRVPPRSTCRLRLDETRIVTWQAVEQWKLQAAWCLLPEEFAAVTPGRQASRVVALSHASRAARMNSRTINCDFRDGRERTSVTPVPSQVSAAGAGDASAGRRHRGRRRGREQTRASCEGAGGGSIHMIRAIGWSHCLRNGRHGRAMDASPAQRLPEVESHDTGRRGILNREGQAVSCDGRSTSKPSRITDPCGA</sequence>
<feature type="region of interest" description="Disordered" evidence="1">
    <location>
        <begin position="200"/>
        <end position="246"/>
    </location>
</feature>
<feature type="compositionally biased region" description="Polar residues" evidence="1">
    <location>
        <begin position="207"/>
        <end position="216"/>
    </location>
</feature>
<organism evidence="2 3">
    <name type="scientific">Polyplosphaeria fusca</name>
    <dbReference type="NCBI Taxonomy" id="682080"/>
    <lineage>
        <taxon>Eukaryota</taxon>
        <taxon>Fungi</taxon>
        <taxon>Dikarya</taxon>
        <taxon>Ascomycota</taxon>
        <taxon>Pezizomycotina</taxon>
        <taxon>Dothideomycetes</taxon>
        <taxon>Pleosporomycetidae</taxon>
        <taxon>Pleosporales</taxon>
        <taxon>Tetraplosphaeriaceae</taxon>
        <taxon>Polyplosphaeria</taxon>
    </lineage>
</organism>
<evidence type="ECO:0000313" key="3">
    <source>
        <dbReference type="Proteomes" id="UP000799444"/>
    </source>
</evidence>
<dbReference type="Proteomes" id="UP000799444">
    <property type="component" value="Unassembled WGS sequence"/>
</dbReference>
<accession>A0A9P4RBC0</accession>
<proteinExistence type="predicted"/>
<feature type="compositionally biased region" description="Basic and acidic residues" evidence="1">
    <location>
        <begin position="281"/>
        <end position="290"/>
    </location>
</feature>
<dbReference type="AlphaFoldDB" id="A0A9P4RBC0"/>
<feature type="region of interest" description="Disordered" evidence="1">
    <location>
        <begin position="271"/>
        <end position="293"/>
    </location>
</feature>
<name>A0A9P4RBC0_9PLEO</name>
<dbReference type="EMBL" id="ML996100">
    <property type="protein sequence ID" value="KAF2740348.1"/>
    <property type="molecule type" value="Genomic_DNA"/>
</dbReference>